<protein>
    <submittedName>
        <fullName evidence="2">DUF262 domain-containing protein</fullName>
    </submittedName>
</protein>
<organism evidence="2 3">
    <name type="scientific">Plebeiibacterium sediminum</name>
    <dbReference type="NCBI Taxonomy" id="2992112"/>
    <lineage>
        <taxon>Bacteria</taxon>
        <taxon>Pseudomonadati</taxon>
        <taxon>Bacteroidota</taxon>
        <taxon>Bacteroidia</taxon>
        <taxon>Marinilabiliales</taxon>
        <taxon>Marinilabiliaceae</taxon>
        <taxon>Plebeiibacterium</taxon>
    </lineage>
</organism>
<comment type="caution">
    <text evidence="2">The sequence shown here is derived from an EMBL/GenBank/DDBJ whole genome shotgun (WGS) entry which is preliminary data.</text>
</comment>
<name>A0AAE3M5Q0_9BACT</name>
<evidence type="ECO:0000313" key="2">
    <source>
        <dbReference type="EMBL" id="MCW3787649.1"/>
    </source>
</evidence>
<keyword evidence="3" id="KW-1185">Reference proteome</keyword>
<proteinExistence type="predicted"/>
<dbReference type="Proteomes" id="UP001209229">
    <property type="component" value="Unassembled WGS sequence"/>
</dbReference>
<reference evidence="2" key="1">
    <citation type="submission" date="2022-10" db="EMBL/GenBank/DDBJ databases">
        <authorList>
            <person name="Yu W.X."/>
        </authorList>
    </citation>
    <scope>NUCLEOTIDE SEQUENCE</scope>
    <source>
        <strain evidence="2">AAT</strain>
    </source>
</reference>
<dbReference type="InterPro" id="IPR004919">
    <property type="entry name" value="GmrSD_N"/>
</dbReference>
<dbReference type="RefSeq" id="WP_301191214.1">
    <property type="nucleotide sequence ID" value="NZ_JAPDPJ010000034.1"/>
</dbReference>
<evidence type="ECO:0000313" key="3">
    <source>
        <dbReference type="Proteomes" id="UP001209229"/>
    </source>
</evidence>
<evidence type="ECO:0000259" key="1">
    <source>
        <dbReference type="Pfam" id="PF03235"/>
    </source>
</evidence>
<gene>
    <name evidence="2" type="ORF">OM075_14330</name>
</gene>
<dbReference type="PANTHER" id="PTHR37292:SF2">
    <property type="entry name" value="DUF262 DOMAIN-CONTAINING PROTEIN"/>
    <property type="match status" value="1"/>
</dbReference>
<feature type="domain" description="GmrSD restriction endonucleases N-terminal" evidence="1">
    <location>
        <begin position="16"/>
        <end position="222"/>
    </location>
</feature>
<dbReference type="Pfam" id="PF03235">
    <property type="entry name" value="GmrSD_N"/>
    <property type="match status" value="1"/>
</dbReference>
<dbReference type="PANTHER" id="PTHR37292">
    <property type="entry name" value="VNG6097C"/>
    <property type="match status" value="1"/>
</dbReference>
<dbReference type="EMBL" id="JAPDPJ010000034">
    <property type="protein sequence ID" value="MCW3787649.1"/>
    <property type="molecule type" value="Genomic_DNA"/>
</dbReference>
<sequence>MKNQIQVKPQVNRLINLLQLIEDGKFKIPTFQRDFVWEDKQKIDLFDSISHEYPIGSVLLWRPKEVYSNNYQIGPYTIESYDSAEFYYILDGYQRLSTLFGCLTNPSKTHLECNEFLRIRKFNMVYDLVDEAFLIKRSNQLEVTCIPVYKLVDTYEFLDFIDQLRIDLKNDENIDTYITRAKKLSSTIIDYQIPSIEIIGGKISEAVEIFSRVNSKGIEISPDWMLSALSSNEETGFNLGEIFSNLLEDLKEYNFDGLKREILVQCIQNSFGKVYFDQTLELLVKRHDFQKVTLKTVESVKHAIKFLFEELLVIDKKLLPYGSQLIFLVHFFNHVEKPSDVQKEKLKQWFWITTYANYFTIYSLSKIREAYLQFNKFIDDETVSPVYYHNKKQKFTTADLPKSVSSGSVRSKAFQLFLLNTSNDFKKLDSNDVAGYKIEYLFKGRRSHSSYLPFIHFKNTYGSNKYPSVDISFKNEINVASKINFKSGGLNRKEDIDYYLIERLKYIVEKEKVFVDGLGISYQKISL</sequence>
<accession>A0AAE3M5Q0</accession>
<dbReference type="AlphaFoldDB" id="A0AAE3M5Q0"/>